<dbReference type="Proteomes" id="UP001652700">
    <property type="component" value="Unplaced"/>
</dbReference>
<dbReference type="PANTHER" id="PTHR36694:SF11">
    <property type="entry name" value="LP21121P-RELATED"/>
    <property type="match status" value="1"/>
</dbReference>
<feature type="transmembrane region" description="Helical" evidence="2">
    <location>
        <begin position="195"/>
        <end position="217"/>
    </location>
</feature>
<reference evidence="3" key="1">
    <citation type="submission" date="2025-05" db="UniProtKB">
        <authorList>
            <consortium name="EnsemblMetazoa"/>
        </authorList>
    </citation>
    <scope>IDENTIFICATION</scope>
</reference>
<feature type="compositionally biased region" description="Low complexity" evidence="1">
    <location>
        <begin position="277"/>
        <end position="288"/>
    </location>
</feature>
<keyword evidence="2" id="KW-0472">Membrane</keyword>
<organism evidence="3 4">
    <name type="scientific">Diabrotica virgifera virgifera</name>
    <name type="common">western corn rootworm</name>
    <dbReference type="NCBI Taxonomy" id="50390"/>
    <lineage>
        <taxon>Eukaryota</taxon>
        <taxon>Metazoa</taxon>
        <taxon>Ecdysozoa</taxon>
        <taxon>Arthropoda</taxon>
        <taxon>Hexapoda</taxon>
        <taxon>Insecta</taxon>
        <taxon>Pterygota</taxon>
        <taxon>Neoptera</taxon>
        <taxon>Endopterygota</taxon>
        <taxon>Coleoptera</taxon>
        <taxon>Polyphaga</taxon>
        <taxon>Cucujiformia</taxon>
        <taxon>Chrysomeloidea</taxon>
        <taxon>Chrysomelidae</taxon>
        <taxon>Galerucinae</taxon>
        <taxon>Diabroticina</taxon>
        <taxon>Diabroticites</taxon>
        <taxon>Diabrotica</taxon>
    </lineage>
</organism>
<feature type="compositionally biased region" description="Polar residues" evidence="1">
    <location>
        <begin position="306"/>
        <end position="315"/>
    </location>
</feature>
<dbReference type="EnsemblMetazoa" id="XM_050660789.1">
    <property type="protein sequence ID" value="XP_050516746.1"/>
    <property type="gene ID" value="LOC114329278"/>
</dbReference>
<name>A0ABM5L2S6_DIAVI</name>
<protein>
    <submittedName>
        <fullName evidence="3">Uncharacterized protein</fullName>
    </submittedName>
</protein>
<evidence type="ECO:0000256" key="1">
    <source>
        <dbReference type="SAM" id="MobiDB-lite"/>
    </source>
</evidence>
<evidence type="ECO:0000313" key="3">
    <source>
        <dbReference type="EnsemblMetazoa" id="XP_050516746.1"/>
    </source>
</evidence>
<dbReference type="Pfam" id="PF15860">
    <property type="entry name" value="DUF4728"/>
    <property type="match status" value="1"/>
</dbReference>
<feature type="transmembrane region" description="Helical" evidence="2">
    <location>
        <begin position="162"/>
        <end position="189"/>
    </location>
</feature>
<dbReference type="RefSeq" id="XP_050516746.1">
    <property type="nucleotide sequence ID" value="XM_050660789.1"/>
</dbReference>
<keyword evidence="4" id="KW-1185">Reference proteome</keyword>
<dbReference type="PANTHER" id="PTHR36694">
    <property type="entry name" value="PASIFLORA 1, ISOFORM A-RELATED"/>
    <property type="match status" value="1"/>
</dbReference>
<keyword evidence="2" id="KW-0812">Transmembrane</keyword>
<evidence type="ECO:0000313" key="4">
    <source>
        <dbReference type="Proteomes" id="UP001652700"/>
    </source>
</evidence>
<dbReference type="GeneID" id="114329278"/>
<accession>A0ABM5L2S6</accession>
<feature type="region of interest" description="Disordered" evidence="1">
    <location>
        <begin position="333"/>
        <end position="352"/>
    </location>
</feature>
<proteinExistence type="predicted"/>
<dbReference type="InterPro" id="IPR031720">
    <property type="entry name" value="DUF4728"/>
</dbReference>
<evidence type="ECO:0000256" key="2">
    <source>
        <dbReference type="SAM" id="Phobius"/>
    </source>
</evidence>
<keyword evidence="2" id="KW-1133">Transmembrane helix</keyword>
<feature type="region of interest" description="Disordered" evidence="1">
    <location>
        <begin position="263"/>
        <end position="320"/>
    </location>
</feature>
<feature type="transmembrane region" description="Helical" evidence="2">
    <location>
        <begin position="130"/>
        <end position="155"/>
    </location>
</feature>
<sequence>MPKRKTKTSIPFNEEKSSNDLITNLEHSIHAHCYDQFLADHVIKSLFDANIGKKCRTLPDSAKIEDIIKLCEAEEAALTEENICNQSIFYYTMIAAHTSFMLHEELKYFQNRTSPEVSFIDHDTTSETSMAFTVILLVLSSVGIFTTTLLLYGLYRDSKYMLIPWICNIVVFIAADFTYVIYSLIVHAVQWNPPAAIIITIDFFLNSLHIYSLLCVISQYQELKAGRGRALDDQIYRVPNVHYSSQPTATSYLSSRKQVTYYETKPTPTQSPTGAVPSPSIIPDILSPNMSSARRGSRKSVKFPDSNPTQHNGSQLLDPWSIEVRSPMMVPRGIDTAPLLDSGATPVTQSSV</sequence>